<evidence type="ECO:0000313" key="2">
    <source>
        <dbReference type="EMBL" id="KAF2577079.1"/>
    </source>
</evidence>
<organism evidence="3">
    <name type="scientific">Brassica cretica</name>
    <name type="common">Mustard</name>
    <dbReference type="NCBI Taxonomy" id="69181"/>
    <lineage>
        <taxon>Eukaryota</taxon>
        <taxon>Viridiplantae</taxon>
        <taxon>Streptophyta</taxon>
        <taxon>Embryophyta</taxon>
        <taxon>Tracheophyta</taxon>
        <taxon>Spermatophyta</taxon>
        <taxon>Magnoliopsida</taxon>
        <taxon>eudicotyledons</taxon>
        <taxon>Gunneridae</taxon>
        <taxon>Pentapetalae</taxon>
        <taxon>rosids</taxon>
        <taxon>malvids</taxon>
        <taxon>Brassicales</taxon>
        <taxon>Brassicaceae</taxon>
        <taxon>Brassiceae</taxon>
        <taxon>Brassica</taxon>
    </lineage>
</organism>
<protein>
    <submittedName>
        <fullName evidence="3">Uncharacterized protein</fullName>
    </submittedName>
</protein>
<gene>
    <name evidence="2" type="ORF">F2Q68_00005823</name>
    <name evidence="3" type="ORF">F2Q70_00012748</name>
</gene>
<proteinExistence type="predicted"/>
<feature type="compositionally biased region" description="Low complexity" evidence="1">
    <location>
        <begin position="1"/>
        <end position="28"/>
    </location>
</feature>
<evidence type="ECO:0000256" key="1">
    <source>
        <dbReference type="SAM" id="MobiDB-lite"/>
    </source>
</evidence>
<sequence length="109" mass="12552">MRLLALPPLSPQSPMSPLSPLSPPSLTSQMDFNPFEDSANFEQALKSMKDVSDFQLMWSIKKDDLAMKQQLSKMRLLERSQTSCEKDHKLVVESRREMRRITVTIKVVE</sequence>
<name>A0A8S9MAZ7_BRACR</name>
<evidence type="ECO:0000313" key="3">
    <source>
        <dbReference type="EMBL" id="KAF2615091.1"/>
    </source>
</evidence>
<dbReference type="Proteomes" id="UP000712281">
    <property type="component" value="Unassembled WGS sequence"/>
</dbReference>
<feature type="region of interest" description="Disordered" evidence="1">
    <location>
        <begin position="1"/>
        <end position="29"/>
    </location>
</feature>
<reference evidence="3" key="1">
    <citation type="submission" date="2019-12" db="EMBL/GenBank/DDBJ databases">
        <title>Genome sequencing and annotation of Brassica cretica.</title>
        <authorList>
            <person name="Studholme D.J."/>
            <person name="Sarris P.F."/>
        </authorList>
    </citation>
    <scope>NUCLEOTIDE SEQUENCE</scope>
    <source>
        <strain evidence="2">PFS-001/15</strain>
        <strain evidence="3">PFS-102/07</strain>
        <tissue evidence="3">Leaf</tissue>
    </source>
</reference>
<accession>A0A8S9MAZ7</accession>
<comment type="caution">
    <text evidence="3">The sequence shown here is derived from an EMBL/GenBank/DDBJ whole genome shotgun (WGS) entry which is preliminary data.</text>
</comment>
<dbReference type="EMBL" id="QGKW02001660">
    <property type="protein sequence ID" value="KAF2577079.1"/>
    <property type="molecule type" value="Genomic_DNA"/>
</dbReference>
<dbReference type="EMBL" id="QGKY02000089">
    <property type="protein sequence ID" value="KAF2615091.1"/>
    <property type="molecule type" value="Genomic_DNA"/>
</dbReference>
<dbReference type="AlphaFoldDB" id="A0A8S9MAZ7"/>